<dbReference type="KEGG" id="wsu:WS1626"/>
<feature type="transmembrane region" description="Helical" evidence="5">
    <location>
        <begin position="119"/>
        <end position="149"/>
    </location>
</feature>
<evidence type="ECO:0000256" key="1">
    <source>
        <dbReference type="ARBA" id="ARBA00004141"/>
    </source>
</evidence>
<feature type="transmembrane region" description="Helical" evidence="5">
    <location>
        <begin position="82"/>
        <end position="99"/>
    </location>
</feature>
<dbReference type="EMBL" id="BX571661">
    <property type="protein sequence ID" value="CAE10658.1"/>
    <property type="molecule type" value="Genomic_DNA"/>
</dbReference>
<comment type="subcellular location">
    <subcellularLocation>
        <location evidence="5">Cell membrane</location>
        <topology evidence="5">Multi-pass membrane protein</topology>
    </subcellularLocation>
    <subcellularLocation>
        <location evidence="1">Membrane</location>
        <topology evidence="1">Multi-pass membrane protein</topology>
    </subcellularLocation>
</comment>
<keyword evidence="4 5" id="KW-0472">Membrane</keyword>
<reference evidence="6 7" key="1">
    <citation type="journal article" date="2003" name="Proc. Natl. Acad. Sci. U.S.A.">
        <title>Complete genome sequence and analysis of Wolinella succinogenes.</title>
        <authorList>
            <person name="Baar C."/>
            <person name="Eppinger M."/>
            <person name="Raddatz G."/>
            <person name="Simon JM."/>
            <person name="Lanz C."/>
            <person name="Klimmek O."/>
            <person name="Nandakumar R."/>
            <person name="Gross R."/>
            <person name="Rosinus A."/>
            <person name="Keller H."/>
            <person name="Jagtap P."/>
            <person name="Linke B."/>
            <person name="Meyer F."/>
            <person name="Lederer H."/>
            <person name="Schuster S.C."/>
        </authorList>
    </citation>
    <scope>NUCLEOTIDE SEQUENCE [LARGE SCALE GENOMIC DNA]</scope>
    <source>
        <strain evidence="7">ATCC 29543 / DSM 1740 / CCUG 13145 / JCM 31913 / LMG 7466 / NCTC 11488 / FDC 602W</strain>
    </source>
</reference>
<proteinExistence type="inferred from homology"/>
<feature type="transmembrane region" description="Helical" evidence="5">
    <location>
        <begin position="186"/>
        <end position="204"/>
    </location>
</feature>
<feature type="transmembrane region" description="Helical" evidence="5">
    <location>
        <begin position="156"/>
        <end position="180"/>
    </location>
</feature>
<evidence type="ECO:0000256" key="4">
    <source>
        <dbReference type="ARBA" id="ARBA00023136"/>
    </source>
</evidence>
<dbReference type="AlphaFoldDB" id="Q7M8J5"/>
<organism evidence="7">
    <name type="scientific">Wolinella succinogenes (strain ATCC 29543 / DSM 1740 / CCUG 13145 / JCM 31913 / LMG 7466 / NCTC 11488 / FDC 602W)</name>
    <name type="common">Vibrio succinogenes</name>
    <dbReference type="NCBI Taxonomy" id="273121"/>
    <lineage>
        <taxon>Bacteria</taxon>
        <taxon>Pseudomonadati</taxon>
        <taxon>Campylobacterota</taxon>
        <taxon>Epsilonproteobacteria</taxon>
        <taxon>Campylobacterales</taxon>
        <taxon>Helicobacteraceae</taxon>
        <taxon>Wolinella</taxon>
    </lineage>
</organism>
<dbReference type="STRING" id="273121.WS1626"/>
<accession>Q7M8J5</accession>
<dbReference type="eggNOG" id="COG0730">
    <property type="taxonomic scope" value="Bacteria"/>
</dbReference>
<dbReference type="GO" id="GO:0005886">
    <property type="term" value="C:plasma membrane"/>
    <property type="evidence" value="ECO:0007669"/>
    <property type="project" value="UniProtKB-SubCell"/>
</dbReference>
<dbReference type="Proteomes" id="UP000000422">
    <property type="component" value="Chromosome"/>
</dbReference>
<protein>
    <recommendedName>
        <fullName evidence="5">Probable membrane transporter protein</fullName>
    </recommendedName>
</protein>
<keyword evidence="3 5" id="KW-1133">Transmembrane helix</keyword>
<evidence type="ECO:0000256" key="5">
    <source>
        <dbReference type="RuleBase" id="RU363041"/>
    </source>
</evidence>
<keyword evidence="7" id="KW-1185">Reference proteome</keyword>
<gene>
    <name evidence="6" type="ordered locus">WS1626</name>
</gene>
<keyword evidence="5" id="KW-1003">Cell membrane</keyword>
<evidence type="ECO:0000313" key="6">
    <source>
        <dbReference type="EMBL" id="CAE10658.1"/>
    </source>
</evidence>
<evidence type="ECO:0000256" key="2">
    <source>
        <dbReference type="ARBA" id="ARBA00022692"/>
    </source>
</evidence>
<dbReference type="InterPro" id="IPR002781">
    <property type="entry name" value="TM_pro_TauE-like"/>
</dbReference>
<dbReference type="HOGENOM" id="CLU_045498_5_4_7"/>
<name>Q7M8J5_WOLSU</name>
<dbReference type="PANTHER" id="PTHR43701:SF2">
    <property type="entry name" value="MEMBRANE TRANSPORTER PROTEIN YJNA-RELATED"/>
    <property type="match status" value="1"/>
</dbReference>
<dbReference type="InterPro" id="IPR051598">
    <property type="entry name" value="TSUP/Inactive_protease-like"/>
</dbReference>
<feature type="transmembrane region" description="Helical" evidence="5">
    <location>
        <begin position="216"/>
        <end position="232"/>
    </location>
</feature>
<dbReference type="Pfam" id="PF01925">
    <property type="entry name" value="TauE"/>
    <property type="match status" value="1"/>
</dbReference>
<evidence type="ECO:0000256" key="3">
    <source>
        <dbReference type="ARBA" id="ARBA00022989"/>
    </source>
</evidence>
<evidence type="ECO:0000313" key="7">
    <source>
        <dbReference type="Proteomes" id="UP000000422"/>
    </source>
</evidence>
<feature type="transmembrane region" description="Helical" evidence="5">
    <location>
        <begin position="27"/>
        <end position="45"/>
    </location>
</feature>
<dbReference type="PANTHER" id="PTHR43701">
    <property type="entry name" value="MEMBRANE TRANSPORTER PROTEIN MJ0441-RELATED"/>
    <property type="match status" value="1"/>
</dbReference>
<keyword evidence="2 5" id="KW-0812">Transmembrane</keyword>
<comment type="similarity">
    <text evidence="5">Belongs to the 4-toluene sulfonate uptake permease (TSUP) (TC 2.A.102) family.</text>
</comment>
<sequence>MAGFFGIGGGTFIVPAMILMGHDIKTAVGISIMQMTFSSLFGSYVNFKKSNLDLKDGLYVGIGGFLGAMWSGTVVDNVPSKFLEIAFFFIVIYSIYRFSRNPAAGTNDPNHPTPSRWLLIAIGAFTGVFAISLGIGGGMMLAPLLGYYLGYSSKKVIPIALFFVIFSSVSGFASLAYHGYVDYEHGLIVGLASLFGVQTGIYLLQKIDAKRHKYALLLMYIVVLLVMLKKILGL</sequence>
<feature type="transmembrane region" description="Helical" evidence="5">
    <location>
        <begin position="57"/>
        <end position="75"/>
    </location>
</feature>